<evidence type="ECO:0000313" key="2">
    <source>
        <dbReference type="Proteomes" id="UP000254867"/>
    </source>
</evidence>
<proteinExistence type="predicted"/>
<name>A0A377I1V8_HAEPH</name>
<evidence type="ECO:0000313" key="1">
    <source>
        <dbReference type="EMBL" id="STO64415.1"/>
    </source>
</evidence>
<dbReference type="CDD" id="cd10032">
    <property type="entry name" value="UDG-F6_HDG"/>
    <property type="match status" value="1"/>
</dbReference>
<dbReference type="RefSeq" id="WP_181874580.1">
    <property type="nucleotide sequence ID" value="NZ_UGHH01000002.1"/>
</dbReference>
<dbReference type="InterPro" id="IPR036895">
    <property type="entry name" value="Uracil-DNA_glycosylase-like_sf"/>
</dbReference>
<dbReference type="Gene3D" id="3.40.470.10">
    <property type="entry name" value="Uracil-DNA glycosylase-like domain"/>
    <property type="match status" value="1"/>
</dbReference>
<dbReference type="EMBL" id="UGHH01000002">
    <property type="protein sequence ID" value="STO64415.1"/>
    <property type="molecule type" value="Genomic_DNA"/>
</dbReference>
<dbReference type="AlphaFoldDB" id="A0A377I1V8"/>
<sequence length="206" mass="23917">MAIVNFMLPETEYPLEHHPFNPILPPQAKVVMMGTFPPTDEKRCMEFHYPNFQNDMWRIMGEVFYGEKDHFRVGDEKRFDPVRIEAFLQEKGIALCSSAKTAIRLRGNASDKDLKIVEPVDMDELLIDLPKVEWLFTTGGLATETLLGLLPEKVKPPKTNEWIDYPYSVNRPLKLYRLPSTSRAYPLKFEKKVDAYQTFFKMVGLI</sequence>
<accession>A0A377I1V8</accession>
<reference evidence="1 2" key="1">
    <citation type="submission" date="2018-06" db="EMBL/GenBank/DDBJ databases">
        <authorList>
            <consortium name="Pathogen Informatics"/>
            <person name="Doyle S."/>
        </authorList>
    </citation>
    <scope>NUCLEOTIDE SEQUENCE [LARGE SCALE GENOMIC DNA]</scope>
    <source>
        <strain evidence="1 2">NCTC10794</strain>
    </source>
</reference>
<gene>
    <name evidence="1" type="ORF">NCTC10794_01480</name>
</gene>
<organism evidence="1 2">
    <name type="scientific">Haemophilus parahaemolyticus</name>
    <dbReference type="NCBI Taxonomy" id="735"/>
    <lineage>
        <taxon>Bacteria</taxon>
        <taxon>Pseudomonadati</taxon>
        <taxon>Pseudomonadota</taxon>
        <taxon>Gammaproteobacteria</taxon>
        <taxon>Pasteurellales</taxon>
        <taxon>Pasteurellaceae</taxon>
        <taxon>Haemophilus</taxon>
    </lineage>
</organism>
<dbReference type="Proteomes" id="UP000254867">
    <property type="component" value="Unassembled WGS sequence"/>
</dbReference>
<protein>
    <submittedName>
        <fullName evidence="1">G:T/U mismatch-specific DNA glycosylase</fullName>
    </submittedName>
</protein>
<dbReference type="SUPFAM" id="SSF52141">
    <property type="entry name" value="Uracil-DNA glycosylase-like"/>
    <property type="match status" value="1"/>
</dbReference>